<feature type="active site" description="Acyl-ester intermediate" evidence="7">
    <location>
        <position position="95"/>
    </location>
</feature>
<evidence type="ECO:0000256" key="9">
    <source>
        <dbReference type="RuleBase" id="RU004016"/>
    </source>
</evidence>
<comment type="caution">
    <text evidence="11">The sequence shown here is derived from an EMBL/GenBank/DDBJ whole genome shotgun (WGS) entry which is preliminary data.</text>
</comment>
<sequence>MSKKILILLLLILMIGGAVSLFIFGGGSLPLISPLFIGNDQTGKISQKISRFNLDFSKSKELSTLEAVPRYVVYNSETGLVYYSKGTGLRMSPASFSKLLSTQIAIDLIPLDKEITVSERSIDKVPTILGLKSGEVIPASDLLRGAIATSANDSAQALADGAASAVKIFPSEFIYYMNQKAQLLQMTHSHFANPDGLDDQNQYSTLEDLAKLVNNVQKNYPEIVTAGKSDNQDIEQTSTHGRYYLPNWNGLLGVYPGVTGLKIAYTEDAGYSTIVTAERDHLSMVAIVSGTGSYLERDRATADLLDAAFMTKGLPAVRVSTLMLNRHYQVWGDLARKIRSEIKLTHDTTAK</sequence>
<evidence type="ECO:0000256" key="5">
    <source>
        <dbReference type="ARBA" id="ARBA00022984"/>
    </source>
</evidence>
<evidence type="ECO:0000256" key="7">
    <source>
        <dbReference type="PIRSR" id="PIRSR618044-1"/>
    </source>
</evidence>
<evidence type="ECO:0000256" key="2">
    <source>
        <dbReference type="ARBA" id="ARBA00022729"/>
    </source>
</evidence>
<gene>
    <name evidence="11" type="ORF">AUJ42_03635</name>
</gene>
<feature type="active site" evidence="7">
    <location>
        <position position="150"/>
    </location>
</feature>
<accession>A0A1J4RVS3</accession>
<dbReference type="Pfam" id="PF00768">
    <property type="entry name" value="Peptidase_S11"/>
    <property type="match status" value="1"/>
</dbReference>
<keyword evidence="2" id="KW-0732">Signal</keyword>
<dbReference type="AlphaFoldDB" id="A0A1J4RVS3"/>
<dbReference type="InterPro" id="IPR018044">
    <property type="entry name" value="Peptidase_S11"/>
</dbReference>
<evidence type="ECO:0000313" key="12">
    <source>
        <dbReference type="Proteomes" id="UP000182345"/>
    </source>
</evidence>
<dbReference type="Gene3D" id="3.40.710.10">
    <property type="entry name" value="DD-peptidase/beta-lactamase superfamily"/>
    <property type="match status" value="1"/>
</dbReference>
<protein>
    <recommendedName>
        <fullName evidence="10">Peptidase S11 D-alanyl-D-alanine carboxypeptidase A N-terminal domain-containing protein</fullName>
    </recommendedName>
</protein>
<dbReference type="InterPro" id="IPR001967">
    <property type="entry name" value="Peptidase_S11_N"/>
</dbReference>
<dbReference type="Proteomes" id="UP000182345">
    <property type="component" value="Unassembled WGS sequence"/>
</dbReference>
<feature type="domain" description="Peptidase S11 D-alanyl-D-alanine carboxypeptidase A N-terminal" evidence="10">
    <location>
        <begin position="70"/>
        <end position="290"/>
    </location>
</feature>
<reference evidence="11 12" key="1">
    <citation type="journal article" date="2016" name="Environ. Microbiol.">
        <title>Genomic resolution of a cold subsurface aquifer community provides metabolic insights for novel microbes adapted to high CO concentrations.</title>
        <authorList>
            <person name="Probst A.J."/>
            <person name="Castelle C.J."/>
            <person name="Singh A."/>
            <person name="Brown C.T."/>
            <person name="Anantharaman K."/>
            <person name="Sharon I."/>
            <person name="Hug L.A."/>
            <person name="Burstein D."/>
            <person name="Emerson J.B."/>
            <person name="Thomas B.C."/>
            <person name="Banfield J.F."/>
        </authorList>
    </citation>
    <scope>NUCLEOTIDE SEQUENCE [LARGE SCALE GENOMIC DNA]</scope>
    <source>
        <strain evidence="11">CG1_02_44_10</strain>
    </source>
</reference>
<keyword evidence="6" id="KW-0961">Cell wall biogenesis/degradation</keyword>
<evidence type="ECO:0000313" key="11">
    <source>
        <dbReference type="EMBL" id="OIN90141.1"/>
    </source>
</evidence>
<evidence type="ECO:0000256" key="6">
    <source>
        <dbReference type="ARBA" id="ARBA00023316"/>
    </source>
</evidence>
<dbReference type="PANTHER" id="PTHR21581:SF6">
    <property type="entry name" value="TRAFFICKING PROTEIN PARTICLE COMPLEX SUBUNIT 12"/>
    <property type="match status" value="1"/>
</dbReference>
<evidence type="ECO:0000256" key="4">
    <source>
        <dbReference type="ARBA" id="ARBA00022960"/>
    </source>
</evidence>
<evidence type="ECO:0000256" key="3">
    <source>
        <dbReference type="ARBA" id="ARBA00022801"/>
    </source>
</evidence>
<dbReference type="GO" id="GO:0009002">
    <property type="term" value="F:serine-type D-Ala-D-Ala carboxypeptidase activity"/>
    <property type="evidence" value="ECO:0007669"/>
    <property type="project" value="InterPro"/>
</dbReference>
<keyword evidence="4" id="KW-0133">Cell shape</keyword>
<keyword evidence="5" id="KW-0573">Peptidoglycan synthesis</keyword>
<evidence type="ECO:0000256" key="1">
    <source>
        <dbReference type="ARBA" id="ARBA00007164"/>
    </source>
</evidence>
<dbReference type="InterPro" id="IPR012338">
    <property type="entry name" value="Beta-lactam/transpept-like"/>
</dbReference>
<comment type="similarity">
    <text evidence="1 9">Belongs to the peptidase S11 family.</text>
</comment>
<feature type="active site" description="Proton acceptor" evidence="7">
    <location>
        <position position="98"/>
    </location>
</feature>
<name>A0A1J4RVS3_9BACT</name>
<proteinExistence type="inferred from homology"/>
<dbReference type="GO" id="GO:0071555">
    <property type="term" value="P:cell wall organization"/>
    <property type="evidence" value="ECO:0007669"/>
    <property type="project" value="UniProtKB-KW"/>
</dbReference>
<feature type="binding site" evidence="8">
    <location>
        <position position="262"/>
    </location>
    <ligand>
        <name>substrate</name>
    </ligand>
</feature>
<dbReference type="GO" id="GO:0009252">
    <property type="term" value="P:peptidoglycan biosynthetic process"/>
    <property type="evidence" value="ECO:0007669"/>
    <property type="project" value="UniProtKB-KW"/>
</dbReference>
<organism evidence="11 12">
    <name type="scientific">Candidatus Collierbacteria bacterium CG1_02_44_10</name>
    <dbReference type="NCBI Taxonomy" id="1805087"/>
    <lineage>
        <taxon>Bacteria</taxon>
        <taxon>Candidatus Collieribacteriota</taxon>
    </lineage>
</organism>
<evidence type="ECO:0000256" key="8">
    <source>
        <dbReference type="PIRSR" id="PIRSR618044-2"/>
    </source>
</evidence>
<dbReference type="SUPFAM" id="SSF56601">
    <property type="entry name" value="beta-lactamase/transpeptidase-like"/>
    <property type="match status" value="1"/>
</dbReference>
<dbReference type="EMBL" id="MNUK01000083">
    <property type="protein sequence ID" value="OIN90141.1"/>
    <property type="molecule type" value="Genomic_DNA"/>
</dbReference>
<dbReference type="PANTHER" id="PTHR21581">
    <property type="entry name" value="D-ALANYL-D-ALANINE CARBOXYPEPTIDASE"/>
    <property type="match status" value="1"/>
</dbReference>
<evidence type="ECO:0000259" key="10">
    <source>
        <dbReference type="Pfam" id="PF00768"/>
    </source>
</evidence>
<dbReference type="PRINTS" id="PR00725">
    <property type="entry name" value="DADACBPTASE1"/>
</dbReference>
<dbReference type="GO" id="GO:0008360">
    <property type="term" value="P:regulation of cell shape"/>
    <property type="evidence" value="ECO:0007669"/>
    <property type="project" value="UniProtKB-KW"/>
</dbReference>
<keyword evidence="3" id="KW-0378">Hydrolase</keyword>
<dbReference type="GO" id="GO:0006508">
    <property type="term" value="P:proteolysis"/>
    <property type="evidence" value="ECO:0007669"/>
    <property type="project" value="InterPro"/>
</dbReference>